<evidence type="ECO:0000313" key="2">
    <source>
        <dbReference type="Proteomes" id="UP000094065"/>
    </source>
</evidence>
<dbReference type="EMBL" id="AWGJ01000004">
    <property type="protein sequence ID" value="ODN81086.1"/>
    <property type="molecule type" value="Genomic_DNA"/>
</dbReference>
<dbReference type="GeneID" id="30154490"/>
<accession>A0A1E3HZB9</accession>
<gene>
    <name evidence="1" type="ORF">L202_03181</name>
</gene>
<dbReference type="AlphaFoldDB" id="A0A1E3HZB9"/>
<comment type="caution">
    <text evidence="1">The sequence shown here is derived from an EMBL/GenBank/DDBJ whole genome shotgun (WGS) entry which is preliminary data.</text>
</comment>
<reference evidence="1 2" key="1">
    <citation type="submission" date="2016-06" db="EMBL/GenBank/DDBJ databases">
        <title>Evolution of pathogenesis and genome organization in the Tremellales.</title>
        <authorList>
            <person name="Cuomo C."/>
            <person name="Litvintseva A."/>
            <person name="Heitman J."/>
            <person name="Chen Y."/>
            <person name="Sun S."/>
            <person name="Springer D."/>
            <person name="Dromer F."/>
            <person name="Young S."/>
            <person name="Zeng Q."/>
            <person name="Chapman S."/>
            <person name="Gujja S."/>
            <person name="Saif S."/>
            <person name="Birren B."/>
        </authorList>
    </citation>
    <scope>NUCLEOTIDE SEQUENCE [LARGE SCALE GENOMIC DNA]</scope>
    <source>
        <strain evidence="1 2">CBS 6039</strain>
    </source>
</reference>
<sequence length="330" mass="36976">MSSASTPDSSQSHSKACSCPNADLPLPIYDITSLSLLPAELRNTVFDFLTVDTCPTHTIALARLSRHHYATLIPRLYKRIVVTDEAIDRGLYESLQNGFDRAEIGTGDESLVSKRDLLRTCESLNFASLNAMDATGDACRKGFERHHSGVVRNRLRGLFDGVTHPGYEADALVDYCQLEDDDRLPMDEGVSRYGIRSSNARYPALSTENISHVCFRLPYPLHSALSHKISDFYESFPALGSDARKSLVTRFHNCQSDRPMTGVEWTERTGHTMIVDMLPAEIEEGGEVKVEVLFHNIVECCRRIICNARFDQRYVPPEIIFTNFGTTPLP</sequence>
<dbReference type="OrthoDB" id="10339884at2759"/>
<dbReference type="Proteomes" id="UP000094065">
    <property type="component" value="Unassembled WGS sequence"/>
</dbReference>
<name>A0A1E3HZB9_9TREE</name>
<proteinExistence type="predicted"/>
<organism evidence="1 2">
    <name type="scientific">Cryptococcus amylolentus CBS 6039</name>
    <dbReference type="NCBI Taxonomy" id="1295533"/>
    <lineage>
        <taxon>Eukaryota</taxon>
        <taxon>Fungi</taxon>
        <taxon>Dikarya</taxon>
        <taxon>Basidiomycota</taxon>
        <taxon>Agaricomycotina</taxon>
        <taxon>Tremellomycetes</taxon>
        <taxon>Tremellales</taxon>
        <taxon>Cryptococcaceae</taxon>
        <taxon>Cryptococcus</taxon>
    </lineage>
</organism>
<keyword evidence="2" id="KW-1185">Reference proteome</keyword>
<protein>
    <submittedName>
        <fullName evidence="1">Uncharacterized protein</fullName>
    </submittedName>
</protein>
<dbReference type="RefSeq" id="XP_018995652.1">
    <property type="nucleotide sequence ID" value="XM_019136983.1"/>
</dbReference>
<evidence type="ECO:0000313" key="1">
    <source>
        <dbReference type="EMBL" id="ODN81086.1"/>
    </source>
</evidence>